<proteinExistence type="predicted"/>
<accession>A0A0D2E970</accession>
<dbReference type="OrthoDB" id="10576890at2759"/>
<feature type="transmembrane region" description="Helical" evidence="7">
    <location>
        <begin position="45"/>
        <end position="68"/>
    </location>
</feature>
<sequence length="302" mass="32893">MQRLPRLLNLSENTGHRILKYRYLLLVALSSAIDSRIFLFCGKALAAGGPASLLLTEALSCIMLYCALDPLMEMMVYQPSGSFICFAYHYIDPAWAFTVGWIYVFHCFTIIPFDIIAAAKMMKAFLPSINIAVWLSTFIVALSATSLSGTTYFMQISALLTLAKLIMITGLGLLTVSLASKKGLPPEYKPFEYWKRPGAFNGGLFGAAGTLFFSGTSPSGLDILSLGAQESNSTPDTVRLGSRALFWTLTTLRIFNAVAAGIEAPFTDLRLLDSHSDYGRVSTTFDNTFGCLWGIQGFVGTG</sequence>
<evidence type="ECO:0000313" key="10">
    <source>
        <dbReference type="Proteomes" id="UP000053789"/>
    </source>
</evidence>
<keyword evidence="5 7" id="KW-1133">Transmembrane helix</keyword>
<reference evidence="9" key="1">
    <citation type="submission" date="2015-01" db="EMBL/GenBank/DDBJ databases">
        <title>The Genome Sequence of Cladophialophora bantiana CBS 173.52.</title>
        <authorList>
            <consortium name="The Broad Institute Genomics Platform"/>
            <person name="Cuomo C."/>
            <person name="de Hoog S."/>
            <person name="Gorbushina A."/>
            <person name="Stielow B."/>
            <person name="Teixiera M."/>
            <person name="Abouelleil A."/>
            <person name="Chapman S.B."/>
            <person name="Priest M."/>
            <person name="Young S.K."/>
            <person name="Wortman J."/>
            <person name="Nusbaum C."/>
            <person name="Birren B."/>
        </authorList>
    </citation>
    <scope>NUCLEOTIDE SEQUENCE [LARGE SCALE GENOMIC DNA]</scope>
    <source>
        <strain evidence="9">CBS 173.52</strain>
    </source>
</reference>
<evidence type="ECO:0000256" key="4">
    <source>
        <dbReference type="ARBA" id="ARBA00022970"/>
    </source>
</evidence>
<feature type="transmembrane region" description="Helical" evidence="7">
    <location>
        <begin position="124"/>
        <end position="144"/>
    </location>
</feature>
<evidence type="ECO:0000256" key="5">
    <source>
        <dbReference type="ARBA" id="ARBA00022989"/>
    </source>
</evidence>
<feature type="transmembrane region" description="Helical" evidence="7">
    <location>
        <begin position="97"/>
        <end position="117"/>
    </location>
</feature>
<comment type="subcellular location">
    <subcellularLocation>
        <location evidence="1">Membrane</location>
        <topology evidence="1">Multi-pass membrane protein</topology>
    </subcellularLocation>
</comment>
<dbReference type="GO" id="GO:0015171">
    <property type="term" value="F:amino acid transmembrane transporter activity"/>
    <property type="evidence" value="ECO:0007669"/>
    <property type="project" value="TreeGrafter"/>
</dbReference>
<dbReference type="RefSeq" id="XP_016613340.1">
    <property type="nucleotide sequence ID" value="XM_016770431.1"/>
</dbReference>
<feature type="transmembrane region" description="Helical" evidence="7">
    <location>
        <begin position="156"/>
        <end position="179"/>
    </location>
</feature>
<dbReference type="Proteomes" id="UP000053789">
    <property type="component" value="Unassembled WGS sequence"/>
</dbReference>
<dbReference type="AlphaFoldDB" id="A0A0D2E970"/>
<evidence type="ECO:0000256" key="3">
    <source>
        <dbReference type="ARBA" id="ARBA00022692"/>
    </source>
</evidence>
<name>A0A0D2E970_CLAB1</name>
<evidence type="ECO:0000313" key="9">
    <source>
        <dbReference type="EMBL" id="KIW86671.1"/>
    </source>
</evidence>
<dbReference type="EMBL" id="KN847013">
    <property type="protein sequence ID" value="KIW86671.1"/>
    <property type="molecule type" value="Genomic_DNA"/>
</dbReference>
<dbReference type="InterPro" id="IPR004841">
    <property type="entry name" value="AA-permease/SLC12A_dom"/>
</dbReference>
<feature type="domain" description="Amino acid permease/ SLC12A" evidence="8">
    <location>
        <begin position="25"/>
        <end position="275"/>
    </location>
</feature>
<dbReference type="Pfam" id="PF00324">
    <property type="entry name" value="AA_permease"/>
    <property type="match status" value="1"/>
</dbReference>
<evidence type="ECO:0000256" key="7">
    <source>
        <dbReference type="SAM" id="Phobius"/>
    </source>
</evidence>
<dbReference type="GO" id="GO:0016020">
    <property type="term" value="C:membrane"/>
    <property type="evidence" value="ECO:0007669"/>
    <property type="project" value="UniProtKB-SubCell"/>
</dbReference>
<evidence type="ECO:0000256" key="1">
    <source>
        <dbReference type="ARBA" id="ARBA00004141"/>
    </source>
</evidence>
<keyword evidence="4" id="KW-0029">Amino-acid transport</keyword>
<keyword evidence="3 7" id="KW-0812">Transmembrane</keyword>
<keyword evidence="6 7" id="KW-0472">Membrane</keyword>
<organism evidence="9 10">
    <name type="scientific">Cladophialophora bantiana (strain ATCC 10958 / CBS 173.52 / CDC B-1940 / NIH 8579)</name>
    <name type="common">Xylohypha bantiana</name>
    <dbReference type="NCBI Taxonomy" id="1442370"/>
    <lineage>
        <taxon>Eukaryota</taxon>
        <taxon>Fungi</taxon>
        <taxon>Dikarya</taxon>
        <taxon>Ascomycota</taxon>
        <taxon>Pezizomycotina</taxon>
        <taxon>Eurotiomycetes</taxon>
        <taxon>Chaetothyriomycetidae</taxon>
        <taxon>Chaetothyriales</taxon>
        <taxon>Herpotrichiellaceae</taxon>
        <taxon>Cladophialophora</taxon>
    </lineage>
</organism>
<dbReference type="GeneID" id="27705654"/>
<gene>
    <name evidence="9" type="ORF">Z519_12726</name>
</gene>
<dbReference type="PANTHER" id="PTHR43341:SF1">
    <property type="entry name" value="GENERAL AMINO-ACID PERMEASE GAP1"/>
    <property type="match status" value="1"/>
</dbReference>
<evidence type="ECO:0000256" key="6">
    <source>
        <dbReference type="ARBA" id="ARBA00023136"/>
    </source>
</evidence>
<dbReference type="InterPro" id="IPR050524">
    <property type="entry name" value="APC_YAT"/>
</dbReference>
<dbReference type="PANTHER" id="PTHR43341">
    <property type="entry name" value="AMINO ACID PERMEASE"/>
    <property type="match status" value="1"/>
</dbReference>
<dbReference type="Gene3D" id="1.20.1740.10">
    <property type="entry name" value="Amino acid/polyamine transporter I"/>
    <property type="match status" value="1"/>
</dbReference>
<protein>
    <recommendedName>
        <fullName evidence="8">Amino acid permease/ SLC12A domain-containing protein</fullName>
    </recommendedName>
</protein>
<dbReference type="HOGENOM" id="CLU_921343_0_0_1"/>
<evidence type="ECO:0000259" key="8">
    <source>
        <dbReference type="Pfam" id="PF00324"/>
    </source>
</evidence>
<keyword evidence="2" id="KW-0813">Transport</keyword>
<keyword evidence="10" id="KW-1185">Reference proteome</keyword>
<evidence type="ECO:0000256" key="2">
    <source>
        <dbReference type="ARBA" id="ARBA00022448"/>
    </source>
</evidence>
<dbReference type="VEuPathDB" id="FungiDB:Z519_12726"/>